<gene>
    <name evidence="2" type="ORF">HMPREF0551_1392</name>
</gene>
<sequence length="210" mass="23175">MFSLGPAGHSHNRTVHHALFPLMTRITRLEFRAESGPGSRMQWNHRGSGHVQVTVNGPDVFFQEAFTLDNGLPCQDRKCWHFGEEGIIFRHFRQQRFQDILLLVPDAGGFAPCATEPDGTELHVTQPSSIQPSGVQPGATQQGSPHKGPLPPDAIPPGGIHLVAQTPYSCPPDRYDGSLSLHGSTLELRLRITGARKDEDIRYRYQADPG</sequence>
<feature type="compositionally biased region" description="Polar residues" evidence="1">
    <location>
        <begin position="123"/>
        <end position="144"/>
    </location>
</feature>
<evidence type="ECO:0000313" key="3">
    <source>
        <dbReference type="Proteomes" id="UP000011021"/>
    </source>
</evidence>
<comment type="caution">
    <text evidence="2">The sequence shown here is derived from an EMBL/GenBank/DDBJ whole genome shotgun (WGS) entry which is preliminary data.</text>
</comment>
<keyword evidence="3" id="KW-1185">Reference proteome</keyword>
<organism evidence="2 3">
    <name type="scientific">Lautropia mirabilis ATCC 51599</name>
    <dbReference type="NCBI Taxonomy" id="887898"/>
    <lineage>
        <taxon>Bacteria</taxon>
        <taxon>Pseudomonadati</taxon>
        <taxon>Pseudomonadota</taxon>
        <taxon>Betaproteobacteria</taxon>
        <taxon>Burkholderiales</taxon>
        <taxon>Burkholderiaceae</taxon>
        <taxon>Lautropia</taxon>
    </lineage>
</organism>
<dbReference type="AlphaFoldDB" id="E7RXH9"/>
<reference evidence="2 3" key="1">
    <citation type="submission" date="2010-12" db="EMBL/GenBank/DDBJ databases">
        <authorList>
            <person name="Muzny D."/>
            <person name="Qin X."/>
            <person name="Deng J."/>
            <person name="Jiang H."/>
            <person name="Liu Y."/>
            <person name="Qu J."/>
            <person name="Song X.-Z."/>
            <person name="Zhang L."/>
            <person name="Thornton R."/>
            <person name="Coyle M."/>
            <person name="Francisco L."/>
            <person name="Jackson L."/>
            <person name="Javaid M."/>
            <person name="Korchina V."/>
            <person name="Kovar C."/>
            <person name="Mata R."/>
            <person name="Mathew T."/>
            <person name="Ngo R."/>
            <person name="Nguyen L."/>
            <person name="Nguyen N."/>
            <person name="Okwuonu G."/>
            <person name="Ongeri F."/>
            <person name="Pham C."/>
            <person name="Simmons D."/>
            <person name="Wilczek-Boney K."/>
            <person name="Hale W."/>
            <person name="Jakkamsetti A."/>
            <person name="Pham P."/>
            <person name="Ruth R."/>
            <person name="San Lucas F."/>
            <person name="Warren J."/>
            <person name="Zhang J."/>
            <person name="Zhao Z."/>
            <person name="Zhou C."/>
            <person name="Zhu D."/>
            <person name="Lee S."/>
            <person name="Bess C."/>
            <person name="Blankenburg K."/>
            <person name="Forbes L."/>
            <person name="Fu Q."/>
            <person name="Gubbala S."/>
            <person name="Hirani K."/>
            <person name="Jayaseelan J.C."/>
            <person name="Lara F."/>
            <person name="Munidasa M."/>
            <person name="Palculict T."/>
            <person name="Patil S."/>
            <person name="Pu L.-L."/>
            <person name="Saada N."/>
            <person name="Tang L."/>
            <person name="Weissenberger G."/>
            <person name="Zhu Y."/>
            <person name="Hemphill L."/>
            <person name="Shang Y."/>
            <person name="Youmans B."/>
            <person name="Ayvaz T."/>
            <person name="Ross M."/>
            <person name="Santibanez J."/>
            <person name="Aqrawi P."/>
            <person name="Gross S."/>
            <person name="Joshi V."/>
            <person name="Fowler G."/>
            <person name="Nazareth L."/>
            <person name="Reid J."/>
            <person name="Worley K."/>
            <person name="Petrosino J."/>
            <person name="Highlander S."/>
            <person name="Gibbs R."/>
        </authorList>
    </citation>
    <scope>NUCLEOTIDE SEQUENCE [LARGE SCALE GENOMIC DNA]</scope>
    <source>
        <strain evidence="2 3">ATCC 51599</strain>
    </source>
</reference>
<proteinExistence type="predicted"/>
<protein>
    <submittedName>
        <fullName evidence="2">Uncharacterized protein</fullName>
    </submittedName>
</protein>
<feature type="region of interest" description="Disordered" evidence="1">
    <location>
        <begin position="114"/>
        <end position="167"/>
    </location>
</feature>
<evidence type="ECO:0000313" key="2">
    <source>
        <dbReference type="EMBL" id="EFV94975.1"/>
    </source>
</evidence>
<dbReference type="HOGENOM" id="CLU_1308849_0_0_4"/>
<name>E7RXH9_9BURK</name>
<dbReference type="EMBL" id="AEQP01000008">
    <property type="protein sequence ID" value="EFV94975.1"/>
    <property type="molecule type" value="Genomic_DNA"/>
</dbReference>
<dbReference type="Proteomes" id="UP000011021">
    <property type="component" value="Unassembled WGS sequence"/>
</dbReference>
<evidence type="ECO:0000256" key="1">
    <source>
        <dbReference type="SAM" id="MobiDB-lite"/>
    </source>
</evidence>
<accession>E7RXH9</accession>